<feature type="compositionally biased region" description="Polar residues" evidence="1">
    <location>
        <begin position="17"/>
        <end position="42"/>
    </location>
</feature>
<dbReference type="EMBL" id="JAZHXI010000013">
    <property type="protein sequence ID" value="KAL2064629.1"/>
    <property type="molecule type" value="Genomic_DNA"/>
</dbReference>
<evidence type="ECO:0000313" key="2">
    <source>
        <dbReference type="EMBL" id="KAL2064629.1"/>
    </source>
</evidence>
<evidence type="ECO:0000256" key="1">
    <source>
        <dbReference type="SAM" id="MobiDB-lite"/>
    </source>
</evidence>
<gene>
    <name evidence="2" type="ORF">VTL71DRAFT_3766</name>
</gene>
<organism evidence="2 3">
    <name type="scientific">Oculimacula yallundae</name>
    <dbReference type="NCBI Taxonomy" id="86028"/>
    <lineage>
        <taxon>Eukaryota</taxon>
        <taxon>Fungi</taxon>
        <taxon>Dikarya</taxon>
        <taxon>Ascomycota</taxon>
        <taxon>Pezizomycotina</taxon>
        <taxon>Leotiomycetes</taxon>
        <taxon>Helotiales</taxon>
        <taxon>Ploettnerulaceae</taxon>
        <taxon>Oculimacula</taxon>
    </lineage>
</organism>
<reference evidence="2 3" key="1">
    <citation type="journal article" date="2024" name="Commun. Biol.">
        <title>Comparative genomic analysis of thermophilic fungi reveals convergent evolutionary adaptations and gene losses.</title>
        <authorList>
            <person name="Steindorff A.S."/>
            <person name="Aguilar-Pontes M.V."/>
            <person name="Robinson A.J."/>
            <person name="Andreopoulos B."/>
            <person name="LaButti K."/>
            <person name="Kuo A."/>
            <person name="Mondo S."/>
            <person name="Riley R."/>
            <person name="Otillar R."/>
            <person name="Haridas S."/>
            <person name="Lipzen A."/>
            <person name="Grimwood J."/>
            <person name="Schmutz J."/>
            <person name="Clum A."/>
            <person name="Reid I.D."/>
            <person name="Moisan M.C."/>
            <person name="Butler G."/>
            <person name="Nguyen T.T.M."/>
            <person name="Dewar K."/>
            <person name="Conant G."/>
            <person name="Drula E."/>
            <person name="Henrissat B."/>
            <person name="Hansel C."/>
            <person name="Singer S."/>
            <person name="Hutchinson M.I."/>
            <person name="de Vries R.P."/>
            <person name="Natvig D.O."/>
            <person name="Powell A.J."/>
            <person name="Tsang A."/>
            <person name="Grigoriev I.V."/>
        </authorList>
    </citation>
    <scope>NUCLEOTIDE SEQUENCE [LARGE SCALE GENOMIC DNA]</scope>
    <source>
        <strain evidence="2 3">CBS 494.80</strain>
    </source>
</reference>
<proteinExistence type="predicted"/>
<keyword evidence="3" id="KW-1185">Reference proteome</keyword>
<accession>A0ABR4C401</accession>
<evidence type="ECO:0000313" key="3">
    <source>
        <dbReference type="Proteomes" id="UP001595075"/>
    </source>
</evidence>
<name>A0ABR4C401_9HELO</name>
<protein>
    <submittedName>
        <fullName evidence="2">Uncharacterized protein</fullName>
    </submittedName>
</protein>
<dbReference type="Proteomes" id="UP001595075">
    <property type="component" value="Unassembled WGS sequence"/>
</dbReference>
<sequence length="90" mass="10354">MTHDYRLAVMLVNKMPGSTQKTPKWKQASQFLLSSRQRNGKQQDQDEISTDAPVHQEPELSNIHSFLLLQSMYTDAFVTLGRLLDFQKST</sequence>
<feature type="region of interest" description="Disordered" evidence="1">
    <location>
        <begin position="17"/>
        <end position="55"/>
    </location>
</feature>
<comment type="caution">
    <text evidence="2">The sequence shown here is derived from an EMBL/GenBank/DDBJ whole genome shotgun (WGS) entry which is preliminary data.</text>
</comment>